<dbReference type="GO" id="GO:0005634">
    <property type="term" value="C:nucleus"/>
    <property type="evidence" value="ECO:0007669"/>
    <property type="project" value="TreeGrafter"/>
</dbReference>
<dbReference type="PANTHER" id="PTHR44167">
    <property type="entry name" value="OVARIAN-SPECIFIC SERINE/THREONINE-PROTEIN KINASE LOK-RELATED"/>
    <property type="match status" value="1"/>
</dbReference>
<dbReference type="SMART" id="SM00220">
    <property type="entry name" value="S_TKc"/>
    <property type="match status" value="1"/>
</dbReference>
<dbReference type="HOGENOM" id="CLU_054430_1_1_1"/>
<dbReference type="GO" id="GO:0044773">
    <property type="term" value="P:mitotic DNA damage checkpoint signaling"/>
    <property type="evidence" value="ECO:0007669"/>
    <property type="project" value="TreeGrafter"/>
</dbReference>
<dbReference type="GeneID" id="26256152"/>
<evidence type="ECO:0000313" key="2">
    <source>
        <dbReference type="EMBL" id="EUN27454.1"/>
    </source>
</evidence>
<dbReference type="AlphaFoldDB" id="W7EKF3"/>
<dbReference type="PANTHER" id="PTHR44167:SF31">
    <property type="entry name" value="PROTEIN CBG02007"/>
    <property type="match status" value="1"/>
</dbReference>
<reference evidence="2 3" key="1">
    <citation type="journal article" date="2013" name="PLoS Genet.">
        <title>Comparative genome structure, secondary metabolite, and effector coding capacity across Cochliobolus pathogens.</title>
        <authorList>
            <person name="Condon B.J."/>
            <person name="Leng Y."/>
            <person name="Wu D."/>
            <person name="Bushley K.E."/>
            <person name="Ohm R.A."/>
            <person name="Otillar R."/>
            <person name="Martin J."/>
            <person name="Schackwitz W."/>
            <person name="Grimwood J."/>
            <person name="MohdZainudin N."/>
            <person name="Xue C."/>
            <person name="Wang R."/>
            <person name="Manning V.A."/>
            <person name="Dhillon B."/>
            <person name="Tu Z.J."/>
            <person name="Steffenson B.J."/>
            <person name="Salamov A."/>
            <person name="Sun H."/>
            <person name="Lowry S."/>
            <person name="LaButti K."/>
            <person name="Han J."/>
            <person name="Copeland A."/>
            <person name="Lindquist E."/>
            <person name="Barry K."/>
            <person name="Schmutz J."/>
            <person name="Baker S.E."/>
            <person name="Ciuffetti L.M."/>
            <person name="Grigoriev I.V."/>
            <person name="Zhong S."/>
            <person name="Turgeon B.G."/>
        </authorList>
    </citation>
    <scope>NUCLEOTIDE SEQUENCE [LARGE SCALE GENOMIC DNA]</scope>
    <source>
        <strain evidence="2 3">FI3</strain>
    </source>
</reference>
<dbReference type="PROSITE" id="PS50011">
    <property type="entry name" value="PROTEIN_KINASE_DOM"/>
    <property type="match status" value="1"/>
</dbReference>
<dbReference type="GO" id="GO:0004674">
    <property type="term" value="F:protein serine/threonine kinase activity"/>
    <property type="evidence" value="ECO:0007669"/>
    <property type="project" value="TreeGrafter"/>
</dbReference>
<dbReference type="SUPFAM" id="SSF56112">
    <property type="entry name" value="Protein kinase-like (PK-like)"/>
    <property type="match status" value="1"/>
</dbReference>
<keyword evidence="3" id="KW-1185">Reference proteome</keyword>
<feature type="domain" description="Protein kinase" evidence="1">
    <location>
        <begin position="1"/>
        <end position="311"/>
    </location>
</feature>
<dbReference type="Gene3D" id="1.10.510.10">
    <property type="entry name" value="Transferase(Phosphotransferase) domain 1"/>
    <property type="match status" value="1"/>
</dbReference>
<dbReference type="GO" id="GO:0005524">
    <property type="term" value="F:ATP binding"/>
    <property type="evidence" value="ECO:0007669"/>
    <property type="project" value="InterPro"/>
</dbReference>
<dbReference type="Proteomes" id="UP000054337">
    <property type="component" value="Unassembled WGS sequence"/>
</dbReference>
<sequence length="319" mass="36087">MLLNRLAYRIPLIPRICIRMTSTIVGKSGRVYAQREVLADRKDPRLSVFKADFGSHGQSFISMRVAKPFYDLSLRLAADFPESRRLRMHADSSEEENVLIYPFSISGAAQKKILQETGEAIQELHGKNWLHMDIKPDNILVNWTCDEEGTKTITDVALGDFDIAFRFDKGALLYKTRGQTGRGLSKASDVYSFGLVCIYTLGGREPRLINDYPELAKLGTSPQQAVVTRHFSYFGPANQGLLNVISCEKWIKALRILSKETDLFVQDHPGMSFEVWGHAFGSGAQKMMSEMTKIDPRARPTINQVMEHLLWKEAILTDR</sequence>
<dbReference type="Pfam" id="PF00069">
    <property type="entry name" value="Pkinase"/>
    <property type="match status" value="1"/>
</dbReference>
<gene>
    <name evidence="2" type="ORF">COCVIDRAFT_37371</name>
</gene>
<evidence type="ECO:0000259" key="1">
    <source>
        <dbReference type="PROSITE" id="PS50011"/>
    </source>
</evidence>
<evidence type="ECO:0000313" key="3">
    <source>
        <dbReference type="Proteomes" id="UP000054337"/>
    </source>
</evidence>
<dbReference type="OrthoDB" id="10252171at2759"/>
<dbReference type="EMBL" id="KI968729">
    <property type="protein sequence ID" value="EUN27454.1"/>
    <property type="molecule type" value="Genomic_DNA"/>
</dbReference>
<protein>
    <recommendedName>
        <fullName evidence="1">Protein kinase domain-containing protein</fullName>
    </recommendedName>
</protein>
<dbReference type="InterPro" id="IPR000719">
    <property type="entry name" value="Prot_kinase_dom"/>
</dbReference>
<organism evidence="2 3">
    <name type="scientific">Bipolaris victoriae (strain FI3)</name>
    <name type="common">Victoria blight of oats agent</name>
    <name type="synonym">Cochliobolus victoriae</name>
    <dbReference type="NCBI Taxonomy" id="930091"/>
    <lineage>
        <taxon>Eukaryota</taxon>
        <taxon>Fungi</taxon>
        <taxon>Dikarya</taxon>
        <taxon>Ascomycota</taxon>
        <taxon>Pezizomycotina</taxon>
        <taxon>Dothideomycetes</taxon>
        <taxon>Pleosporomycetidae</taxon>
        <taxon>Pleosporales</taxon>
        <taxon>Pleosporineae</taxon>
        <taxon>Pleosporaceae</taxon>
        <taxon>Bipolaris</taxon>
    </lineage>
</organism>
<dbReference type="InterPro" id="IPR011009">
    <property type="entry name" value="Kinase-like_dom_sf"/>
</dbReference>
<accession>W7EKF3</accession>
<name>W7EKF3_BIPV3</name>
<dbReference type="RefSeq" id="XP_014557062.1">
    <property type="nucleotide sequence ID" value="XM_014701576.1"/>
</dbReference>
<dbReference type="GO" id="GO:0005737">
    <property type="term" value="C:cytoplasm"/>
    <property type="evidence" value="ECO:0007669"/>
    <property type="project" value="TreeGrafter"/>
</dbReference>
<proteinExistence type="predicted"/>